<dbReference type="AlphaFoldDB" id="A0AAV2H9M5"/>
<organism evidence="7 8">
    <name type="scientific">Lymnaea stagnalis</name>
    <name type="common">Great pond snail</name>
    <name type="synonym">Helix stagnalis</name>
    <dbReference type="NCBI Taxonomy" id="6523"/>
    <lineage>
        <taxon>Eukaryota</taxon>
        <taxon>Metazoa</taxon>
        <taxon>Spiralia</taxon>
        <taxon>Lophotrochozoa</taxon>
        <taxon>Mollusca</taxon>
        <taxon>Gastropoda</taxon>
        <taxon>Heterobranchia</taxon>
        <taxon>Euthyneura</taxon>
        <taxon>Panpulmonata</taxon>
        <taxon>Hygrophila</taxon>
        <taxon>Lymnaeoidea</taxon>
        <taxon>Lymnaeidae</taxon>
        <taxon>Lymnaea</taxon>
    </lineage>
</organism>
<dbReference type="SUPFAM" id="SSF56112">
    <property type="entry name" value="Protein kinase-like (PK-like)"/>
    <property type="match status" value="1"/>
</dbReference>
<name>A0AAV2H9M5_LYMST</name>
<dbReference type="InterPro" id="IPR011009">
    <property type="entry name" value="Kinase-like_dom_sf"/>
</dbReference>
<dbReference type="PANTHER" id="PTHR24345:SF0">
    <property type="entry name" value="CELL CYCLE SERINE_THREONINE-PROTEIN KINASE CDC5_MSD2"/>
    <property type="match status" value="1"/>
</dbReference>
<sequence>MRWAIKRLLARKDIAQDENFQSEVRALMALDHDNIVHLSEVMMCPKLACLVMELAPMGSLEILAARAREKIGTTFIQTSFRQLLSAVEYCHGLEIAHRDINPSNVLVFSETLVKLADFGLCFRCSDVVNGNVILCSDYLGQDAYLAPEVKALQPYSAKPADVWSIGCVLYFLATITSPPGNANDLLVKISQVESSDALPSGNNYR</sequence>
<feature type="non-terminal residue" evidence="7">
    <location>
        <position position="205"/>
    </location>
</feature>
<keyword evidence="5" id="KW-0067">ATP-binding</keyword>
<dbReference type="PANTHER" id="PTHR24345">
    <property type="entry name" value="SERINE/THREONINE-PROTEIN KINASE PLK"/>
    <property type="match status" value="1"/>
</dbReference>
<keyword evidence="2" id="KW-0808">Transferase</keyword>
<keyword evidence="8" id="KW-1185">Reference proteome</keyword>
<dbReference type="EMBL" id="CAXITT010000057">
    <property type="protein sequence ID" value="CAL1529877.1"/>
    <property type="molecule type" value="Genomic_DNA"/>
</dbReference>
<keyword evidence="1" id="KW-0723">Serine/threonine-protein kinase</keyword>
<keyword evidence="3" id="KW-0547">Nucleotide-binding</keyword>
<evidence type="ECO:0000256" key="2">
    <source>
        <dbReference type="ARBA" id="ARBA00022679"/>
    </source>
</evidence>
<evidence type="ECO:0000313" key="7">
    <source>
        <dbReference type="EMBL" id="CAL1529877.1"/>
    </source>
</evidence>
<comment type="caution">
    <text evidence="7">The sequence shown here is derived from an EMBL/GenBank/DDBJ whole genome shotgun (WGS) entry which is preliminary data.</text>
</comment>
<evidence type="ECO:0000313" key="8">
    <source>
        <dbReference type="Proteomes" id="UP001497497"/>
    </source>
</evidence>
<accession>A0AAV2H9M5</accession>
<dbReference type="GO" id="GO:0005634">
    <property type="term" value="C:nucleus"/>
    <property type="evidence" value="ECO:0007669"/>
    <property type="project" value="TreeGrafter"/>
</dbReference>
<dbReference type="GO" id="GO:0004674">
    <property type="term" value="F:protein serine/threonine kinase activity"/>
    <property type="evidence" value="ECO:0007669"/>
    <property type="project" value="UniProtKB-KW"/>
</dbReference>
<dbReference type="InterPro" id="IPR000719">
    <property type="entry name" value="Prot_kinase_dom"/>
</dbReference>
<dbReference type="Proteomes" id="UP001497497">
    <property type="component" value="Unassembled WGS sequence"/>
</dbReference>
<dbReference type="PROSITE" id="PS50011">
    <property type="entry name" value="PROTEIN_KINASE_DOM"/>
    <property type="match status" value="1"/>
</dbReference>
<protein>
    <recommendedName>
        <fullName evidence="6">Protein kinase domain-containing protein</fullName>
    </recommendedName>
</protein>
<feature type="domain" description="Protein kinase" evidence="6">
    <location>
        <begin position="1"/>
        <end position="205"/>
    </location>
</feature>
<evidence type="ECO:0000256" key="5">
    <source>
        <dbReference type="ARBA" id="ARBA00022840"/>
    </source>
</evidence>
<dbReference type="GO" id="GO:0005524">
    <property type="term" value="F:ATP binding"/>
    <property type="evidence" value="ECO:0007669"/>
    <property type="project" value="UniProtKB-KW"/>
</dbReference>
<keyword evidence="4" id="KW-0418">Kinase</keyword>
<proteinExistence type="predicted"/>
<dbReference type="Gene3D" id="1.10.510.10">
    <property type="entry name" value="Transferase(Phosphotransferase) domain 1"/>
    <property type="match status" value="1"/>
</dbReference>
<gene>
    <name evidence="7" type="ORF">GSLYS_00004010001</name>
</gene>
<evidence type="ECO:0000256" key="1">
    <source>
        <dbReference type="ARBA" id="ARBA00022527"/>
    </source>
</evidence>
<evidence type="ECO:0000259" key="6">
    <source>
        <dbReference type="PROSITE" id="PS50011"/>
    </source>
</evidence>
<evidence type="ECO:0000256" key="4">
    <source>
        <dbReference type="ARBA" id="ARBA00022777"/>
    </source>
</evidence>
<dbReference type="Pfam" id="PF00069">
    <property type="entry name" value="Pkinase"/>
    <property type="match status" value="1"/>
</dbReference>
<evidence type="ECO:0000256" key="3">
    <source>
        <dbReference type="ARBA" id="ARBA00022741"/>
    </source>
</evidence>
<reference evidence="7 8" key="1">
    <citation type="submission" date="2024-04" db="EMBL/GenBank/DDBJ databases">
        <authorList>
            <consortium name="Genoscope - CEA"/>
            <person name="William W."/>
        </authorList>
    </citation>
    <scope>NUCLEOTIDE SEQUENCE [LARGE SCALE GENOMIC DNA]</scope>
</reference>